<keyword evidence="5 8" id="KW-1133">Transmembrane helix</keyword>
<keyword evidence="7" id="KW-0808">Transferase</keyword>
<dbReference type="EMBL" id="QRCT01000032">
    <property type="protein sequence ID" value="RDU23206.1"/>
    <property type="molecule type" value="Genomic_DNA"/>
</dbReference>
<feature type="transmembrane region" description="Helical" evidence="8">
    <location>
        <begin position="468"/>
        <end position="486"/>
    </location>
</feature>
<keyword evidence="10" id="KW-1185">Reference proteome</keyword>
<evidence type="ECO:0000256" key="5">
    <source>
        <dbReference type="ARBA" id="ARBA00022989"/>
    </source>
</evidence>
<dbReference type="PIRSF" id="PIRSF016636">
    <property type="entry name" value="AlgI_DltB"/>
    <property type="match status" value="1"/>
</dbReference>
<evidence type="ECO:0000256" key="6">
    <source>
        <dbReference type="ARBA" id="ARBA00023136"/>
    </source>
</evidence>
<protein>
    <submittedName>
        <fullName evidence="9">MBOAT family protein</fullName>
    </submittedName>
</protein>
<evidence type="ECO:0000256" key="2">
    <source>
        <dbReference type="ARBA" id="ARBA00010323"/>
    </source>
</evidence>
<dbReference type="InterPro" id="IPR028362">
    <property type="entry name" value="AlgI"/>
</dbReference>
<evidence type="ECO:0000256" key="4">
    <source>
        <dbReference type="ARBA" id="ARBA00022692"/>
    </source>
</evidence>
<accession>A0A371AUF4</accession>
<keyword evidence="4 8" id="KW-0812">Transmembrane</keyword>
<evidence type="ECO:0000313" key="9">
    <source>
        <dbReference type="EMBL" id="RDU23206.1"/>
    </source>
</evidence>
<dbReference type="GO" id="GO:0005886">
    <property type="term" value="C:plasma membrane"/>
    <property type="evidence" value="ECO:0007669"/>
    <property type="project" value="UniProtKB-SubCell"/>
</dbReference>
<feature type="transmembrane region" description="Helical" evidence="8">
    <location>
        <begin position="374"/>
        <end position="392"/>
    </location>
</feature>
<dbReference type="PANTHER" id="PTHR13285:SF18">
    <property type="entry name" value="PROTEIN-CYSTEINE N-PALMITOYLTRANSFERASE RASP"/>
    <property type="match status" value="1"/>
</dbReference>
<feature type="transmembrane region" description="Helical" evidence="8">
    <location>
        <begin position="46"/>
        <end position="70"/>
    </location>
</feature>
<sequence>MLFNSMEFLIFFPIVVLIYFVIPHKIRYIWLLAASYFYYMCWNPKYAILMLLSTVITYLSGILISRANLVPNKLKAVKLKKLFVGFCFSSNLIILFFFKYFDFFISNINLVLRKFNFELLNPQFDIILPVGISFYTFQALSYTMDIYREELKPEKNFLKYALFVSFFPQLVAGPIERSKNLIHQISERHYFEYNRVKNGLLLMLWGFVKKLIIADRLAILVNQVYNNYHDYKGLVLILATIFFSFQIYCDFSSYSDIASGAAQVMGFKLMDNFKQPYFSKSVAEFWRRWHISLSTWFRDYLYIPLGGNRVSKLKGYFNIMVVFAVSGLWHGADWSFVMWGAMNGAYQIIGKELKFLFDKAATIFKVNRESKLHILLKIITTYLLICFSWIFFRADNFSMAIQVIKEMVMEFNPWILTDGTLYQLGLDEKNFRLAIIGIIILLVFDYFNAKQDIRERLGSCHIVFRWSVYYLTIFSIIIFGVYGLGYDASQFIYFQF</sequence>
<proteinExistence type="inferred from homology"/>
<evidence type="ECO:0000256" key="3">
    <source>
        <dbReference type="ARBA" id="ARBA00022475"/>
    </source>
</evidence>
<dbReference type="GO" id="GO:0016746">
    <property type="term" value="F:acyltransferase activity"/>
    <property type="evidence" value="ECO:0007669"/>
    <property type="project" value="UniProtKB-KW"/>
</dbReference>
<dbReference type="GO" id="GO:0042121">
    <property type="term" value="P:alginic acid biosynthetic process"/>
    <property type="evidence" value="ECO:0007669"/>
    <property type="project" value="InterPro"/>
</dbReference>
<feature type="transmembrane region" description="Helical" evidence="8">
    <location>
        <begin position="231"/>
        <end position="248"/>
    </location>
</feature>
<keyword evidence="7" id="KW-0012">Acyltransferase</keyword>
<dbReference type="InterPro" id="IPR024194">
    <property type="entry name" value="Ac/AlaTfrase_AlgI/DltB"/>
</dbReference>
<dbReference type="OrthoDB" id="9805788at2"/>
<dbReference type="Proteomes" id="UP000255036">
    <property type="component" value="Unassembled WGS sequence"/>
</dbReference>
<comment type="subcellular location">
    <subcellularLocation>
        <location evidence="1">Cell membrane</location>
        <topology evidence="1">Multi-pass membrane protein</topology>
    </subcellularLocation>
</comment>
<feature type="transmembrane region" description="Helical" evidence="8">
    <location>
        <begin position="126"/>
        <end position="145"/>
    </location>
</feature>
<comment type="similarity">
    <text evidence="2 7">Belongs to the membrane-bound acyltransferase family.</text>
</comment>
<evidence type="ECO:0000313" key="10">
    <source>
        <dbReference type="Proteomes" id="UP000255036"/>
    </source>
</evidence>
<comment type="caution">
    <text evidence="9">The sequence shown here is derived from an EMBL/GenBank/DDBJ whole genome shotgun (WGS) entry which is preliminary data.</text>
</comment>
<keyword evidence="6 7" id="KW-0472">Membrane</keyword>
<evidence type="ECO:0000256" key="7">
    <source>
        <dbReference type="PIRNR" id="PIRNR016636"/>
    </source>
</evidence>
<keyword evidence="3 7" id="KW-1003">Cell membrane</keyword>
<name>A0A371AUF4_9FIRM</name>
<feature type="transmembrane region" description="Helical" evidence="8">
    <location>
        <begin position="82"/>
        <end position="106"/>
    </location>
</feature>
<dbReference type="Pfam" id="PF03062">
    <property type="entry name" value="MBOAT"/>
    <property type="match status" value="1"/>
</dbReference>
<evidence type="ECO:0000256" key="1">
    <source>
        <dbReference type="ARBA" id="ARBA00004651"/>
    </source>
</evidence>
<evidence type="ECO:0000256" key="8">
    <source>
        <dbReference type="SAM" id="Phobius"/>
    </source>
</evidence>
<dbReference type="PIRSF" id="PIRSF500217">
    <property type="entry name" value="AlgI"/>
    <property type="match status" value="1"/>
</dbReference>
<dbReference type="AlphaFoldDB" id="A0A371AUF4"/>
<dbReference type="PANTHER" id="PTHR13285">
    <property type="entry name" value="ACYLTRANSFERASE"/>
    <property type="match status" value="1"/>
</dbReference>
<organism evidence="9 10">
    <name type="scientific">Anaerosacchariphilus polymeriproducens</name>
    <dbReference type="NCBI Taxonomy" id="1812858"/>
    <lineage>
        <taxon>Bacteria</taxon>
        <taxon>Bacillati</taxon>
        <taxon>Bacillota</taxon>
        <taxon>Clostridia</taxon>
        <taxon>Lachnospirales</taxon>
        <taxon>Lachnospiraceae</taxon>
        <taxon>Anaerosacchariphilus</taxon>
    </lineage>
</organism>
<reference evidence="9 10" key="1">
    <citation type="submission" date="2018-07" db="EMBL/GenBank/DDBJ databases">
        <title>Anaerosacharophilus polymeroproducens gen. nov. sp. nov., an anaerobic bacterium isolated from salt field.</title>
        <authorList>
            <person name="Kim W."/>
            <person name="Yang S.-H."/>
            <person name="Oh J."/>
            <person name="Lee J.-H."/>
            <person name="Kwon K.K."/>
        </authorList>
    </citation>
    <scope>NUCLEOTIDE SEQUENCE [LARGE SCALE GENOMIC DNA]</scope>
    <source>
        <strain evidence="9 10">MCWD5</strain>
    </source>
</reference>
<gene>
    <name evidence="9" type="ORF">DWV06_10520</name>
</gene>
<dbReference type="RefSeq" id="WP_115482150.1">
    <property type="nucleotide sequence ID" value="NZ_QRCT01000032.1"/>
</dbReference>
<feature type="transmembrane region" description="Helical" evidence="8">
    <location>
        <begin position="7"/>
        <end position="26"/>
    </location>
</feature>
<feature type="transmembrane region" description="Helical" evidence="8">
    <location>
        <begin position="315"/>
        <end position="332"/>
    </location>
</feature>
<dbReference type="InterPro" id="IPR004299">
    <property type="entry name" value="MBOAT_fam"/>
</dbReference>
<feature type="transmembrane region" description="Helical" evidence="8">
    <location>
        <begin position="431"/>
        <end position="447"/>
    </location>
</feature>
<dbReference type="InterPro" id="IPR051085">
    <property type="entry name" value="MB_O-acyltransferase"/>
</dbReference>